<dbReference type="InterPro" id="IPR024983">
    <property type="entry name" value="CHAT_dom"/>
</dbReference>
<name>A0ABN3D3P4_9ACTN</name>
<dbReference type="Proteomes" id="UP001499843">
    <property type="component" value="Unassembled WGS sequence"/>
</dbReference>
<protein>
    <recommendedName>
        <fullName evidence="2">CHAT domain-containing protein</fullName>
    </recommendedName>
</protein>
<evidence type="ECO:0000256" key="1">
    <source>
        <dbReference type="SAM" id="MobiDB-lite"/>
    </source>
</evidence>
<gene>
    <name evidence="3" type="ORF">GCM10009850_118960</name>
</gene>
<evidence type="ECO:0000313" key="4">
    <source>
        <dbReference type="Proteomes" id="UP001499843"/>
    </source>
</evidence>
<dbReference type="Pfam" id="PF12770">
    <property type="entry name" value="CHAT"/>
    <property type="match status" value="1"/>
</dbReference>
<comment type="caution">
    <text evidence="3">The sequence shown here is derived from an EMBL/GenBank/DDBJ whole genome shotgun (WGS) entry which is preliminary data.</text>
</comment>
<sequence>MTDSEVRRLARAALTLLDLLLPDREAAGRIRRDLTAALALPPVRGEYRLLKVLSSDPVLAEWMLEQRGRTFRDTPRHLIVSLPEQIGVGHEFSVVVWLSQSPGDHRLSGRLDPFGASGNGSAITVTVEAPGLVFLEHQRLRLPVPGDGDSAPVEFGLRGLTTGTHNVRVRAFEAGRYLGGVVTTVKVHESAVPGPTRRERGELPPPSRRPGQATLEVSALSGGDYSLRLLAPGADERGVRKHLGGEPRKLVEELVQELGRLAMDKSPFKTRAAKNERLKNLGVGLWLGAVPDEIREQFWQIADDISSFAVVSSADVLPWELLYPMDGSHDRGFLIQQFPVTRGIDGQPPELHLPLRSAAYVTSKLIPKAAADEFQRIRQRLGPSVRDRGQITTLTQLTATLGAPPSVLHFACHNDFSEESGSVLSMHEGPFRPSDLATVVARRSLRGAKPLIFFNACRTAEEVRRLNRPMGWASEFMAAGAGAFLGTLWPVRSSSARLFADAFYDAFAAGGGRRLGEAVRHARDHVRNEDGDPTWLAYTVYGDPDATAGAPAGGARAKA</sequence>
<evidence type="ECO:0000313" key="3">
    <source>
        <dbReference type="EMBL" id="GAA2216427.1"/>
    </source>
</evidence>
<evidence type="ECO:0000259" key="2">
    <source>
        <dbReference type="Pfam" id="PF12770"/>
    </source>
</evidence>
<organism evidence="3 4">
    <name type="scientific">Nonomuraea monospora</name>
    <dbReference type="NCBI Taxonomy" id="568818"/>
    <lineage>
        <taxon>Bacteria</taxon>
        <taxon>Bacillati</taxon>
        <taxon>Actinomycetota</taxon>
        <taxon>Actinomycetes</taxon>
        <taxon>Streptosporangiales</taxon>
        <taxon>Streptosporangiaceae</taxon>
        <taxon>Nonomuraea</taxon>
    </lineage>
</organism>
<reference evidence="3 4" key="1">
    <citation type="journal article" date="2019" name="Int. J. Syst. Evol. Microbiol.">
        <title>The Global Catalogue of Microorganisms (GCM) 10K type strain sequencing project: providing services to taxonomists for standard genome sequencing and annotation.</title>
        <authorList>
            <consortium name="The Broad Institute Genomics Platform"/>
            <consortium name="The Broad Institute Genome Sequencing Center for Infectious Disease"/>
            <person name="Wu L."/>
            <person name="Ma J."/>
        </authorList>
    </citation>
    <scope>NUCLEOTIDE SEQUENCE [LARGE SCALE GENOMIC DNA]</scope>
    <source>
        <strain evidence="3 4">JCM 16114</strain>
    </source>
</reference>
<feature type="region of interest" description="Disordered" evidence="1">
    <location>
        <begin position="190"/>
        <end position="212"/>
    </location>
</feature>
<dbReference type="EMBL" id="BAAAQX010000069">
    <property type="protein sequence ID" value="GAA2216427.1"/>
    <property type="molecule type" value="Genomic_DNA"/>
</dbReference>
<feature type="domain" description="CHAT" evidence="2">
    <location>
        <begin position="368"/>
        <end position="542"/>
    </location>
</feature>
<keyword evidence="4" id="KW-1185">Reference proteome</keyword>
<accession>A0ABN3D3P4</accession>
<dbReference type="RefSeq" id="WP_344496018.1">
    <property type="nucleotide sequence ID" value="NZ_BAAAQX010000069.1"/>
</dbReference>
<proteinExistence type="predicted"/>
<dbReference type="Gene3D" id="3.40.50.1460">
    <property type="match status" value="1"/>
</dbReference>